<evidence type="ECO:0000313" key="2">
    <source>
        <dbReference type="Proteomes" id="UP001177021"/>
    </source>
</evidence>
<sequence>MEPNVFMQQNRISTLTSTHYNLIKHKPQQHPPYIVSVLKKPSNHDITKETTKNSTTNVYKDSWFDLIAINHLSKTVQAATGLSNNKSGYESLVEATFMVKQKFNPIQQQEVITQILDSLFPQLVFTVIKNQPLPNKLTRELYAIITTMLFTWLVGPSEKVRESEINGRREKNAVYVKKCRFLEETNCVGMCINMCKIPSQTFIKNTLGMPVNMVPNFEDMSCEMIFGQDPPASTDDPSLNQPCYKKCKSYKSHGTNCPS</sequence>
<dbReference type="Proteomes" id="UP001177021">
    <property type="component" value="Unassembled WGS sequence"/>
</dbReference>
<protein>
    <submittedName>
        <fullName evidence="1">Uncharacterized protein</fullName>
    </submittedName>
</protein>
<gene>
    <name evidence="1" type="ORF">MILVUS5_LOCUS4210</name>
</gene>
<accession>A0ACB0IM80</accession>
<reference evidence="1" key="1">
    <citation type="submission" date="2023-10" db="EMBL/GenBank/DDBJ databases">
        <authorList>
            <person name="Rodriguez Cubillos JULIANA M."/>
            <person name="De Vega J."/>
        </authorList>
    </citation>
    <scope>NUCLEOTIDE SEQUENCE</scope>
</reference>
<keyword evidence="2" id="KW-1185">Reference proteome</keyword>
<organism evidence="1 2">
    <name type="scientific">Trifolium pratense</name>
    <name type="common">Red clover</name>
    <dbReference type="NCBI Taxonomy" id="57577"/>
    <lineage>
        <taxon>Eukaryota</taxon>
        <taxon>Viridiplantae</taxon>
        <taxon>Streptophyta</taxon>
        <taxon>Embryophyta</taxon>
        <taxon>Tracheophyta</taxon>
        <taxon>Spermatophyta</taxon>
        <taxon>Magnoliopsida</taxon>
        <taxon>eudicotyledons</taxon>
        <taxon>Gunneridae</taxon>
        <taxon>Pentapetalae</taxon>
        <taxon>rosids</taxon>
        <taxon>fabids</taxon>
        <taxon>Fabales</taxon>
        <taxon>Fabaceae</taxon>
        <taxon>Papilionoideae</taxon>
        <taxon>50 kb inversion clade</taxon>
        <taxon>NPAAA clade</taxon>
        <taxon>Hologalegina</taxon>
        <taxon>IRL clade</taxon>
        <taxon>Trifolieae</taxon>
        <taxon>Trifolium</taxon>
    </lineage>
</organism>
<name>A0ACB0IM80_TRIPR</name>
<dbReference type="EMBL" id="CASHSV030000001">
    <property type="protein sequence ID" value="CAJ2633046.1"/>
    <property type="molecule type" value="Genomic_DNA"/>
</dbReference>
<comment type="caution">
    <text evidence="1">The sequence shown here is derived from an EMBL/GenBank/DDBJ whole genome shotgun (WGS) entry which is preliminary data.</text>
</comment>
<evidence type="ECO:0000313" key="1">
    <source>
        <dbReference type="EMBL" id="CAJ2633046.1"/>
    </source>
</evidence>
<proteinExistence type="predicted"/>